<evidence type="ECO:0000313" key="10">
    <source>
        <dbReference type="Proteomes" id="UP000094472"/>
    </source>
</evidence>
<feature type="chain" id="PRO_5009138714" evidence="4">
    <location>
        <begin position="26"/>
        <end position="413"/>
    </location>
</feature>
<dbReference type="Gene3D" id="2.40.30.170">
    <property type="match status" value="1"/>
</dbReference>
<sequence length="413" mass="44267">MRRTCIVAGFKLSGIALLVPLFLSACDSGETTSGADKPLPSVVVEAVTAKDVASQVDFVGRTEASQRVDVRARVSGTLLKRPFEEGAEVKEGAVLFEIDPAEFNADLLSAEAKLAKAQASLDENDRSLARYEVLLKREAASEAQYDIAKSKADQSRADVTAAQADVERAKLDLSYATITSPINGRSGISDVDVGNIIGPDSGVLVTVLDLDPMYVLFSVGERDYLNFMEAKKNGKAAEFTPQIRLANDKLYEFPGKVEVIDNKVDPATGTINVRLTFPNPDRILVPGQYVSVLLTGANPEKHIVIPQAAVQENQAGPFVLIVDGDGRVEARPVKTGERVDDGVVVLDGLAVGETLVVEGIQKVRPGAEVQTAYRTPAEEPAVVEPQPGQQTEFEDESVDEPQTEPASDPQVEP</sequence>
<evidence type="ECO:0000259" key="5">
    <source>
        <dbReference type="Pfam" id="PF25876"/>
    </source>
</evidence>
<dbReference type="RefSeq" id="WP_069441988.1">
    <property type="nucleotide sequence ID" value="NZ_LPWF01000026.1"/>
</dbReference>
<evidence type="ECO:0000259" key="7">
    <source>
        <dbReference type="Pfam" id="PF25944"/>
    </source>
</evidence>
<dbReference type="AlphaFoldDB" id="A0A1E3VWW1"/>
<dbReference type="Pfam" id="PF25917">
    <property type="entry name" value="BSH_RND"/>
    <property type="match status" value="1"/>
</dbReference>
<dbReference type="STRING" id="1774969.AUC69_12570"/>
<feature type="compositionally biased region" description="Acidic residues" evidence="3">
    <location>
        <begin position="392"/>
        <end position="402"/>
    </location>
</feature>
<dbReference type="InterPro" id="IPR058626">
    <property type="entry name" value="MdtA-like_b-barrel"/>
</dbReference>
<reference evidence="9 10" key="1">
    <citation type="journal article" date="2016" name="Environ. Microbiol.">
        <title>New Methyloceanibacter diversity from North Sea sediments includes methanotroph containing solely the soluble methane monooxygenase.</title>
        <authorList>
            <person name="Vekeman B."/>
            <person name="Kerckhof F.M."/>
            <person name="Cremers G."/>
            <person name="de Vos P."/>
            <person name="Vandamme P."/>
            <person name="Boon N."/>
            <person name="Op den Camp H.J."/>
            <person name="Heylen K."/>
        </authorList>
    </citation>
    <scope>NUCLEOTIDE SEQUENCE [LARGE SCALE GENOMIC DNA]</scope>
    <source>
        <strain evidence="9 10">R-67175</strain>
    </source>
</reference>
<dbReference type="InterPro" id="IPR058627">
    <property type="entry name" value="MdtA-like_C"/>
</dbReference>
<feature type="domain" description="Multidrug resistance protein MdtA-like beta-barrel" evidence="7">
    <location>
        <begin position="212"/>
        <end position="294"/>
    </location>
</feature>
<dbReference type="SUPFAM" id="SSF111369">
    <property type="entry name" value="HlyD-like secretion proteins"/>
    <property type="match status" value="1"/>
</dbReference>
<gene>
    <name evidence="9" type="ORF">AUC69_12570</name>
</gene>
<dbReference type="EMBL" id="LPWF01000026">
    <property type="protein sequence ID" value="ODR97436.1"/>
    <property type="molecule type" value="Genomic_DNA"/>
</dbReference>
<evidence type="ECO:0000256" key="1">
    <source>
        <dbReference type="ARBA" id="ARBA00004196"/>
    </source>
</evidence>
<evidence type="ECO:0000256" key="3">
    <source>
        <dbReference type="SAM" id="MobiDB-lite"/>
    </source>
</evidence>
<evidence type="ECO:0000259" key="8">
    <source>
        <dbReference type="Pfam" id="PF25967"/>
    </source>
</evidence>
<feature type="signal peptide" evidence="4">
    <location>
        <begin position="1"/>
        <end position="25"/>
    </location>
</feature>
<dbReference type="GO" id="GO:0022857">
    <property type="term" value="F:transmembrane transporter activity"/>
    <property type="evidence" value="ECO:0007669"/>
    <property type="project" value="InterPro"/>
</dbReference>
<feature type="domain" description="Multidrug resistance protein MdtA-like alpha-helical hairpin" evidence="5">
    <location>
        <begin position="107"/>
        <end position="176"/>
    </location>
</feature>
<feature type="region of interest" description="Disordered" evidence="3">
    <location>
        <begin position="371"/>
        <end position="413"/>
    </location>
</feature>
<keyword evidence="10" id="KW-1185">Reference proteome</keyword>
<dbReference type="GO" id="GO:0030313">
    <property type="term" value="C:cell envelope"/>
    <property type="evidence" value="ECO:0007669"/>
    <property type="project" value="UniProtKB-SubCell"/>
</dbReference>
<dbReference type="InterPro" id="IPR006143">
    <property type="entry name" value="RND_pump_MFP"/>
</dbReference>
<dbReference type="OrthoDB" id="9800613at2"/>
<dbReference type="Pfam" id="PF25967">
    <property type="entry name" value="RND-MFP_C"/>
    <property type="match status" value="1"/>
</dbReference>
<feature type="domain" description="Multidrug resistance protein MdtA-like C-terminal permuted SH3" evidence="8">
    <location>
        <begin position="303"/>
        <end position="362"/>
    </location>
</feature>
<feature type="domain" description="Multidrug resistance protein MdtA-like barrel-sandwich hybrid" evidence="6">
    <location>
        <begin position="67"/>
        <end position="197"/>
    </location>
</feature>
<dbReference type="Gene3D" id="2.40.420.20">
    <property type="match status" value="1"/>
</dbReference>
<dbReference type="Pfam" id="PF25944">
    <property type="entry name" value="Beta-barrel_RND"/>
    <property type="match status" value="1"/>
</dbReference>
<dbReference type="InterPro" id="IPR058625">
    <property type="entry name" value="MdtA-like_BSH"/>
</dbReference>
<dbReference type="PROSITE" id="PS51257">
    <property type="entry name" value="PROKAR_LIPOPROTEIN"/>
    <property type="match status" value="1"/>
</dbReference>
<dbReference type="FunFam" id="2.40.420.20:FF:000001">
    <property type="entry name" value="Efflux RND transporter periplasmic adaptor subunit"/>
    <property type="match status" value="1"/>
</dbReference>
<dbReference type="InterPro" id="IPR058624">
    <property type="entry name" value="MdtA-like_HH"/>
</dbReference>
<proteinExistence type="inferred from homology"/>
<dbReference type="PANTHER" id="PTHR30158">
    <property type="entry name" value="ACRA/E-RELATED COMPONENT OF DRUG EFFLUX TRANSPORTER"/>
    <property type="match status" value="1"/>
</dbReference>
<name>A0A1E3VWW1_9HYPH</name>
<dbReference type="NCBIfam" id="TIGR01730">
    <property type="entry name" value="RND_mfp"/>
    <property type="match status" value="1"/>
</dbReference>
<comment type="subcellular location">
    <subcellularLocation>
        <location evidence="1">Cell envelope</location>
    </subcellularLocation>
</comment>
<keyword evidence="4" id="KW-0732">Signal</keyword>
<dbReference type="GO" id="GO:0046677">
    <property type="term" value="P:response to antibiotic"/>
    <property type="evidence" value="ECO:0007669"/>
    <property type="project" value="TreeGrafter"/>
</dbReference>
<dbReference type="Gene3D" id="2.40.50.100">
    <property type="match status" value="1"/>
</dbReference>
<evidence type="ECO:0000259" key="6">
    <source>
        <dbReference type="Pfam" id="PF25917"/>
    </source>
</evidence>
<evidence type="ECO:0000256" key="2">
    <source>
        <dbReference type="ARBA" id="ARBA00009477"/>
    </source>
</evidence>
<dbReference type="Proteomes" id="UP000094472">
    <property type="component" value="Unassembled WGS sequence"/>
</dbReference>
<organism evidence="9 10">
    <name type="scientific">Methyloceanibacter superfactus</name>
    <dbReference type="NCBI Taxonomy" id="1774969"/>
    <lineage>
        <taxon>Bacteria</taxon>
        <taxon>Pseudomonadati</taxon>
        <taxon>Pseudomonadota</taxon>
        <taxon>Alphaproteobacteria</taxon>
        <taxon>Hyphomicrobiales</taxon>
        <taxon>Hyphomicrobiaceae</taxon>
        <taxon>Methyloceanibacter</taxon>
    </lineage>
</organism>
<accession>A0A1E3VWW1</accession>
<dbReference type="Pfam" id="PF25876">
    <property type="entry name" value="HH_MFP_RND"/>
    <property type="match status" value="1"/>
</dbReference>
<comment type="similarity">
    <text evidence="2">Belongs to the membrane fusion protein (MFP) (TC 8.A.1) family.</text>
</comment>
<dbReference type="Gene3D" id="1.10.287.470">
    <property type="entry name" value="Helix hairpin bin"/>
    <property type="match status" value="1"/>
</dbReference>
<evidence type="ECO:0000256" key="4">
    <source>
        <dbReference type="SAM" id="SignalP"/>
    </source>
</evidence>
<evidence type="ECO:0000313" key="9">
    <source>
        <dbReference type="EMBL" id="ODR97436.1"/>
    </source>
</evidence>
<dbReference type="GO" id="GO:0005886">
    <property type="term" value="C:plasma membrane"/>
    <property type="evidence" value="ECO:0007669"/>
    <property type="project" value="TreeGrafter"/>
</dbReference>
<protein>
    <submittedName>
        <fullName evidence="9">Uncharacterized protein</fullName>
    </submittedName>
</protein>
<comment type="caution">
    <text evidence="9">The sequence shown here is derived from an EMBL/GenBank/DDBJ whole genome shotgun (WGS) entry which is preliminary data.</text>
</comment>